<proteinExistence type="predicted"/>
<organism evidence="1">
    <name type="scientific">viral metagenome</name>
    <dbReference type="NCBI Taxonomy" id="1070528"/>
    <lineage>
        <taxon>unclassified sequences</taxon>
        <taxon>metagenomes</taxon>
        <taxon>organismal metagenomes</taxon>
    </lineage>
</organism>
<protein>
    <submittedName>
        <fullName evidence="1">Uncharacterized protein</fullName>
    </submittedName>
</protein>
<gene>
    <name evidence="1" type="ORF">MM415B01911_0009</name>
</gene>
<accession>A0A6M3IF89</accession>
<dbReference type="EMBL" id="MT141203">
    <property type="protein sequence ID" value="QJA56160.1"/>
    <property type="molecule type" value="Genomic_DNA"/>
</dbReference>
<reference evidence="1" key="1">
    <citation type="submission" date="2020-03" db="EMBL/GenBank/DDBJ databases">
        <title>The deep terrestrial virosphere.</title>
        <authorList>
            <person name="Holmfeldt K."/>
            <person name="Nilsson E."/>
            <person name="Simone D."/>
            <person name="Lopez-Fernandez M."/>
            <person name="Wu X."/>
            <person name="de Brujin I."/>
            <person name="Lundin D."/>
            <person name="Andersson A."/>
            <person name="Bertilsson S."/>
            <person name="Dopson M."/>
        </authorList>
    </citation>
    <scope>NUCLEOTIDE SEQUENCE</scope>
    <source>
        <strain evidence="1">MM415B01911</strain>
    </source>
</reference>
<dbReference type="AlphaFoldDB" id="A0A6M3IF89"/>
<name>A0A6M3IF89_9ZZZZ</name>
<evidence type="ECO:0000313" key="1">
    <source>
        <dbReference type="EMBL" id="QJA56160.1"/>
    </source>
</evidence>
<sequence>MQTLYVKDKGSFNFVKTFADGILHIGKVPGGGYLHLGGQPVKNREELRRVIPDGPDLVEALAWFENRGKPKPEEKPKKKIVVTETGYSFEDGPITSAQDIVNNTAPGLMQENILGWWGFKVKEEQKVQKREASRVSRTVDEIRKEMAEKTMEDVK</sequence>